<dbReference type="SUPFAM" id="SSF52518">
    <property type="entry name" value="Thiamin diphosphate-binding fold (THDP-binding)"/>
    <property type="match status" value="1"/>
</dbReference>
<dbReference type="AlphaFoldDB" id="A0A392QVX8"/>
<dbReference type="GO" id="GO:0004739">
    <property type="term" value="F:pyruvate dehydrogenase (acetyl-transferring) activity"/>
    <property type="evidence" value="ECO:0007669"/>
    <property type="project" value="UniProtKB-EC"/>
</dbReference>
<keyword evidence="3 4" id="KW-0670">Pyruvate</keyword>
<accession>A0A392QVX8</accession>
<sequence>MGLFVWEGHYGSYKVTRNLLENFGDLRVLDIPIAENEFTGMGIGGGMTGLRPIV</sequence>
<evidence type="ECO:0000256" key="2">
    <source>
        <dbReference type="ARBA" id="ARBA00023052"/>
    </source>
</evidence>
<keyword evidence="2" id="KW-0786">Thiamine pyrophosphate</keyword>
<dbReference type="EMBL" id="LXQA010163856">
    <property type="protein sequence ID" value="MCI28159.1"/>
    <property type="molecule type" value="Genomic_DNA"/>
</dbReference>
<keyword evidence="5" id="KW-1185">Reference proteome</keyword>
<proteinExistence type="predicted"/>
<protein>
    <recommendedName>
        <fullName evidence="1">pyruvate dehydrogenase (acetyl-transferring)</fullName>
        <ecNumber evidence="1">1.2.4.1</ecNumber>
    </recommendedName>
</protein>
<evidence type="ECO:0000313" key="5">
    <source>
        <dbReference type="Proteomes" id="UP000265520"/>
    </source>
</evidence>
<dbReference type="InterPro" id="IPR029061">
    <property type="entry name" value="THDP-binding"/>
</dbReference>
<dbReference type="PANTHER" id="PTHR43257:SF2">
    <property type="entry name" value="PYRUVATE DEHYDROGENASE E1 COMPONENT SUBUNIT BETA"/>
    <property type="match status" value="1"/>
</dbReference>
<name>A0A392QVX8_9FABA</name>
<evidence type="ECO:0000256" key="1">
    <source>
        <dbReference type="ARBA" id="ARBA00012281"/>
    </source>
</evidence>
<evidence type="ECO:0000256" key="3">
    <source>
        <dbReference type="ARBA" id="ARBA00023317"/>
    </source>
</evidence>
<comment type="caution">
    <text evidence="4">The sequence shown here is derived from an EMBL/GenBank/DDBJ whole genome shotgun (WGS) entry which is preliminary data.</text>
</comment>
<reference evidence="4 5" key="1">
    <citation type="journal article" date="2018" name="Front. Plant Sci.">
        <title>Red Clover (Trifolium pratense) and Zigzag Clover (T. medium) - A Picture of Genomic Similarities and Differences.</title>
        <authorList>
            <person name="Dluhosova J."/>
            <person name="Istvanek J."/>
            <person name="Nedelnik J."/>
            <person name="Repkova J."/>
        </authorList>
    </citation>
    <scope>NUCLEOTIDE SEQUENCE [LARGE SCALE GENOMIC DNA]</scope>
    <source>
        <strain evidence="5">cv. 10/8</strain>
        <tissue evidence="4">Leaf</tissue>
    </source>
</reference>
<dbReference type="PANTHER" id="PTHR43257">
    <property type="entry name" value="PYRUVATE DEHYDROGENASE E1 COMPONENT BETA SUBUNIT"/>
    <property type="match status" value="1"/>
</dbReference>
<feature type="non-terminal residue" evidence="4">
    <location>
        <position position="54"/>
    </location>
</feature>
<evidence type="ECO:0000313" key="4">
    <source>
        <dbReference type="EMBL" id="MCI28159.1"/>
    </source>
</evidence>
<dbReference type="EC" id="1.2.4.1" evidence="1"/>
<organism evidence="4 5">
    <name type="scientific">Trifolium medium</name>
    <dbReference type="NCBI Taxonomy" id="97028"/>
    <lineage>
        <taxon>Eukaryota</taxon>
        <taxon>Viridiplantae</taxon>
        <taxon>Streptophyta</taxon>
        <taxon>Embryophyta</taxon>
        <taxon>Tracheophyta</taxon>
        <taxon>Spermatophyta</taxon>
        <taxon>Magnoliopsida</taxon>
        <taxon>eudicotyledons</taxon>
        <taxon>Gunneridae</taxon>
        <taxon>Pentapetalae</taxon>
        <taxon>rosids</taxon>
        <taxon>fabids</taxon>
        <taxon>Fabales</taxon>
        <taxon>Fabaceae</taxon>
        <taxon>Papilionoideae</taxon>
        <taxon>50 kb inversion clade</taxon>
        <taxon>NPAAA clade</taxon>
        <taxon>Hologalegina</taxon>
        <taxon>IRL clade</taxon>
        <taxon>Trifolieae</taxon>
        <taxon>Trifolium</taxon>
    </lineage>
</organism>
<dbReference type="Proteomes" id="UP000265520">
    <property type="component" value="Unassembled WGS sequence"/>
</dbReference>
<dbReference type="Gene3D" id="3.40.50.970">
    <property type="match status" value="1"/>
</dbReference>